<feature type="compositionally biased region" description="Low complexity" evidence="1">
    <location>
        <begin position="14"/>
        <end position="25"/>
    </location>
</feature>
<evidence type="ECO:0000313" key="2">
    <source>
        <dbReference type="EMBL" id="KAF2877717.1"/>
    </source>
</evidence>
<dbReference type="OrthoDB" id="3886018at2759"/>
<dbReference type="EMBL" id="JAADJZ010000002">
    <property type="protein sequence ID" value="KAF2877717.1"/>
    <property type="molecule type" value="Genomic_DNA"/>
</dbReference>
<feature type="compositionally biased region" description="Polar residues" evidence="1">
    <location>
        <begin position="1"/>
        <end position="13"/>
    </location>
</feature>
<evidence type="ECO:0000256" key="1">
    <source>
        <dbReference type="SAM" id="MobiDB-lite"/>
    </source>
</evidence>
<proteinExistence type="predicted"/>
<dbReference type="PRINTS" id="PR01217">
    <property type="entry name" value="PRICHEXTENSN"/>
</dbReference>
<keyword evidence="3" id="KW-1185">Reference proteome</keyword>
<protein>
    <submittedName>
        <fullName evidence="2">Uncharacterized protein</fullName>
    </submittedName>
</protein>
<dbReference type="AlphaFoldDB" id="A0A7C8IEM2"/>
<name>A0A7C8IEM2_9PLEO</name>
<sequence length="394" mass="42749">MASPSIPDSNSLAPSSPTQSESPSPADTKETRLPEETQVSLPPTEAPPPPEETEGPPPAEKTEAPPPDNSDIPPAPTETGNPPPPPQGSTNPTPTAGDSLPAQPTFGPESTEPWDSNINNFIFNELTKADHQGNIVPFAGSVHAFNAMGGLSSSKLLALNHVPLNAGVDGMRGCTSVIVIAKRGIWMSHLWEVPGFLNMEIDPASNRVFKGSETPVSPEEFQHRVLDFLRHGLDTDDPVNPVRFTGLRELTGPTGIFEVPSEILKVIVVTPLFTQDVHFAVIPTSNTIRFPVHVNQIIDEIKSTFPGASPVIKAYAAIPSTDPLHLLEEFRHGKIVVQYDPNHHPLGQLYPRSIVRVWVQGEQVGDDITWNPLPHQLLQRNSPRQDQDPCADTE</sequence>
<gene>
    <name evidence="2" type="ORF">BDV95DRAFT_602075</name>
</gene>
<accession>A0A7C8IEM2</accession>
<comment type="caution">
    <text evidence="2">The sequence shown here is derived from an EMBL/GenBank/DDBJ whole genome shotgun (WGS) entry which is preliminary data.</text>
</comment>
<reference evidence="2 3" key="1">
    <citation type="submission" date="2020-01" db="EMBL/GenBank/DDBJ databases">
        <authorList>
            <consortium name="DOE Joint Genome Institute"/>
            <person name="Haridas S."/>
            <person name="Albert R."/>
            <person name="Binder M."/>
            <person name="Bloem J."/>
            <person name="Labutti K."/>
            <person name="Salamov A."/>
            <person name="Andreopoulos B."/>
            <person name="Baker S.E."/>
            <person name="Barry K."/>
            <person name="Bills G."/>
            <person name="Bluhm B.H."/>
            <person name="Cannon C."/>
            <person name="Castanera R."/>
            <person name="Culley D.E."/>
            <person name="Daum C."/>
            <person name="Ezra D."/>
            <person name="Gonzalez J.B."/>
            <person name="Henrissat B."/>
            <person name="Kuo A."/>
            <person name="Liang C."/>
            <person name="Lipzen A."/>
            <person name="Lutzoni F."/>
            <person name="Magnuson J."/>
            <person name="Mondo S."/>
            <person name="Nolan M."/>
            <person name="Ohm R."/>
            <person name="Pangilinan J."/>
            <person name="Park H.-J.H."/>
            <person name="Ramirez L."/>
            <person name="Alfaro M."/>
            <person name="Sun H."/>
            <person name="Tritt A."/>
            <person name="Yoshinaga Y."/>
            <person name="Zwiers L.-H.L."/>
            <person name="Turgeon B.G."/>
            <person name="Goodwin S.B."/>
            <person name="Spatafora J.W."/>
            <person name="Crous P.W."/>
            <person name="Grigoriev I.V."/>
        </authorList>
    </citation>
    <scope>NUCLEOTIDE SEQUENCE [LARGE SCALE GENOMIC DNA]</scope>
    <source>
        <strain evidence="2 3">CBS 611.86</strain>
    </source>
</reference>
<feature type="region of interest" description="Disordered" evidence="1">
    <location>
        <begin position="1"/>
        <end position="116"/>
    </location>
</feature>
<organism evidence="2 3">
    <name type="scientific">Massariosphaeria phaeospora</name>
    <dbReference type="NCBI Taxonomy" id="100035"/>
    <lineage>
        <taxon>Eukaryota</taxon>
        <taxon>Fungi</taxon>
        <taxon>Dikarya</taxon>
        <taxon>Ascomycota</taxon>
        <taxon>Pezizomycotina</taxon>
        <taxon>Dothideomycetes</taxon>
        <taxon>Pleosporomycetidae</taxon>
        <taxon>Pleosporales</taxon>
        <taxon>Pleosporales incertae sedis</taxon>
        <taxon>Massariosphaeria</taxon>
    </lineage>
</organism>
<dbReference type="Proteomes" id="UP000481861">
    <property type="component" value="Unassembled WGS sequence"/>
</dbReference>
<evidence type="ECO:0000313" key="3">
    <source>
        <dbReference type="Proteomes" id="UP000481861"/>
    </source>
</evidence>
<feature type="compositionally biased region" description="Pro residues" evidence="1">
    <location>
        <begin position="44"/>
        <end position="87"/>
    </location>
</feature>